<comment type="caution">
    <text evidence="8">The sequence shown here is derived from an EMBL/GenBank/DDBJ whole genome shotgun (WGS) entry which is preliminary data.</text>
</comment>
<dbReference type="GO" id="GO:0004525">
    <property type="term" value="F:ribonuclease III activity"/>
    <property type="evidence" value="ECO:0007669"/>
    <property type="project" value="InterPro"/>
</dbReference>
<keyword evidence="3" id="KW-0378">Hydrolase</keyword>
<dbReference type="GO" id="GO:0006369">
    <property type="term" value="P:termination of RNA polymerase II transcription"/>
    <property type="evidence" value="ECO:0007669"/>
    <property type="project" value="TreeGrafter"/>
</dbReference>
<reference evidence="8" key="2">
    <citation type="submission" date="2023-06" db="EMBL/GenBank/DDBJ databases">
        <authorList>
            <consortium name="Lawrence Berkeley National Laboratory"/>
            <person name="Haridas S."/>
            <person name="Hensen N."/>
            <person name="Bonometti L."/>
            <person name="Westerberg I."/>
            <person name="Brannstrom I.O."/>
            <person name="Guillou S."/>
            <person name="Cros-Aarteil S."/>
            <person name="Calhoun S."/>
            <person name="Kuo A."/>
            <person name="Mondo S."/>
            <person name="Pangilinan J."/>
            <person name="Riley R."/>
            <person name="Labutti K."/>
            <person name="Andreopoulos B."/>
            <person name="Lipzen A."/>
            <person name="Chen C."/>
            <person name="Yanf M."/>
            <person name="Daum C."/>
            <person name="Ng V."/>
            <person name="Clum A."/>
            <person name="Steindorff A."/>
            <person name="Ohm R."/>
            <person name="Martin F."/>
            <person name="Silar P."/>
            <person name="Natvig D."/>
            <person name="Lalanne C."/>
            <person name="Gautier V."/>
            <person name="Ament-Velasquez S.L."/>
            <person name="Kruys A."/>
            <person name="Hutchinson M.I."/>
            <person name="Powell A.J."/>
            <person name="Barry K."/>
            <person name="Miller A.N."/>
            <person name="Grigoriev I.V."/>
            <person name="Debuchy R."/>
            <person name="Gladieux P."/>
            <person name="Thoren M.H."/>
            <person name="Johannesson H."/>
        </authorList>
    </citation>
    <scope>NUCLEOTIDE SEQUENCE</scope>
    <source>
        <strain evidence="8">CBS 118394</strain>
    </source>
</reference>
<dbReference type="Pfam" id="PF00035">
    <property type="entry name" value="dsrm"/>
    <property type="match status" value="1"/>
</dbReference>
<dbReference type="GO" id="GO:0006364">
    <property type="term" value="P:rRNA processing"/>
    <property type="evidence" value="ECO:0007669"/>
    <property type="project" value="TreeGrafter"/>
</dbReference>
<dbReference type="GO" id="GO:0005654">
    <property type="term" value="C:nucleoplasm"/>
    <property type="evidence" value="ECO:0007669"/>
    <property type="project" value="TreeGrafter"/>
</dbReference>
<dbReference type="Pfam" id="PF00636">
    <property type="entry name" value="Ribonuclease_3"/>
    <property type="match status" value="1"/>
</dbReference>
<evidence type="ECO:0000259" key="6">
    <source>
        <dbReference type="PROSITE" id="PS50137"/>
    </source>
</evidence>
<keyword evidence="1" id="KW-0540">Nuclease</keyword>
<dbReference type="InterPro" id="IPR036389">
    <property type="entry name" value="RNase_III_sf"/>
</dbReference>
<dbReference type="EMBL" id="JAUEDM010000006">
    <property type="protein sequence ID" value="KAK3315141.1"/>
    <property type="molecule type" value="Genomic_DNA"/>
</dbReference>
<dbReference type="InterPro" id="IPR014720">
    <property type="entry name" value="dsRBD_dom"/>
</dbReference>
<evidence type="ECO:0000256" key="4">
    <source>
        <dbReference type="ARBA" id="ARBA00022884"/>
    </source>
</evidence>
<keyword evidence="9" id="KW-1185">Reference proteome</keyword>
<dbReference type="Gene3D" id="3.30.160.20">
    <property type="match status" value="1"/>
</dbReference>
<dbReference type="PROSITE" id="PS50137">
    <property type="entry name" value="DS_RBD"/>
    <property type="match status" value="1"/>
</dbReference>
<dbReference type="SMART" id="SM00535">
    <property type="entry name" value="RIBOc"/>
    <property type="match status" value="1"/>
</dbReference>
<evidence type="ECO:0000256" key="1">
    <source>
        <dbReference type="ARBA" id="ARBA00022722"/>
    </source>
</evidence>
<dbReference type="InterPro" id="IPR000999">
    <property type="entry name" value="RNase_III_dom"/>
</dbReference>
<evidence type="ECO:0000256" key="3">
    <source>
        <dbReference type="ARBA" id="ARBA00022801"/>
    </source>
</evidence>
<keyword evidence="2" id="KW-0255">Endonuclease</keyword>
<evidence type="ECO:0000313" key="8">
    <source>
        <dbReference type="EMBL" id="KAK3315141.1"/>
    </source>
</evidence>
<dbReference type="PANTHER" id="PTHR11207:SF0">
    <property type="entry name" value="RIBONUCLEASE 3"/>
    <property type="match status" value="1"/>
</dbReference>
<dbReference type="Proteomes" id="UP001283341">
    <property type="component" value="Unassembled WGS sequence"/>
</dbReference>
<dbReference type="SMART" id="SM00358">
    <property type="entry name" value="DSRM"/>
    <property type="match status" value="1"/>
</dbReference>
<evidence type="ECO:0000256" key="2">
    <source>
        <dbReference type="ARBA" id="ARBA00022759"/>
    </source>
</evidence>
<proteinExistence type="predicted"/>
<dbReference type="SUPFAM" id="SSF54768">
    <property type="entry name" value="dsRNA-binding domain-like"/>
    <property type="match status" value="1"/>
</dbReference>
<evidence type="ECO:0000256" key="5">
    <source>
        <dbReference type="PROSITE-ProRule" id="PRU00266"/>
    </source>
</evidence>
<name>A0AAE0I043_9PEZI</name>
<dbReference type="SUPFAM" id="SSF69065">
    <property type="entry name" value="RNase III domain-like"/>
    <property type="match status" value="1"/>
</dbReference>
<organism evidence="8 9">
    <name type="scientific">Apodospora peruviana</name>
    <dbReference type="NCBI Taxonomy" id="516989"/>
    <lineage>
        <taxon>Eukaryota</taxon>
        <taxon>Fungi</taxon>
        <taxon>Dikarya</taxon>
        <taxon>Ascomycota</taxon>
        <taxon>Pezizomycotina</taxon>
        <taxon>Sordariomycetes</taxon>
        <taxon>Sordariomycetidae</taxon>
        <taxon>Sordariales</taxon>
        <taxon>Lasiosphaeriaceae</taxon>
        <taxon>Apodospora</taxon>
    </lineage>
</organism>
<evidence type="ECO:0000313" key="9">
    <source>
        <dbReference type="Proteomes" id="UP001283341"/>
    </source>
</evidence>
<feature type="domain" description="RNase III" evidence="7">
    <location>
        <begin position="126"/>
        <end position="240"/>
    </location>
</feature>
<accession>A0AAE0I043</accession>
<dbReference type="AlphaFoldDB" id="A0AAE0I043"/>
<evidence type="ECO:0000259" key="7">
    <source>
        <dbReference type="PROSITE" id="PS50142"/>
    </source>
</evidence>
<keyword evidence="4 5" id="KW-0694">RNA-binding</keyword>
<gene>
    <name evidence="8" type="ORF">B0H66DRAFT_481285</name>
</gene>
<dbReference type="PANTHER" id="PTHR11207">
    <property type="entry name" value="RIBONUCLEASE III"/>
    <property type="match status" value="1"/>
</dbReference>
<reference evidence="8" key="1">
    <citation type="journal article" date="2023" name="Mol. Phylogenet. Evol.">
        <title>Genome-scale phylogeny and comparative genomics of the fungal order Sordariales.</title>
        <authorList>
            <person name="Hensen N."/>
            <person name="Bonometti L."/>
            <person name="Westerberg I."/>
            <person name="Brannstrom I.O."/>
            <person name="Guillou S."/>
            <person name="Cros-Aarteil S."/>
            <person name="Calhoun S."/>
            <person name="Haridas S."/>
            <person name="Kuo A."/>
            <person name="Mondo S."/>
            <person name="Pangilinan J."/>
            <person name="Riley R."/>
            <person name="LaButti K."/>
            <person name="Andreopoulos B."/>
            <person name="Lipzen A."/>
            <person name="Chen C."/>
            <person name="Yan M."/>
            <person name="Daum C."/>
            <person name="Ng V."/>
            <person name="Clum A."/>
            <person name="Steindorff A."/>
            <person name="Ohm R.A."/>
            <person name="Martin F."/>
            <person name="Silar P."/>
            <person name="Natvig D.O."/>
            <person name="Lalanne C."/>
            <person name="Gautier V."/>
            <person name="Ament-Velasquez S.L."/>
            <person name="Kruys A."/>
            <person name="Hutchinson M.I."/>
            <person name="Powell A.J."/>
            <person name="Barry K."/>
            <person name="Miller A.N."/>
            <person name="Grigoriev I.V."/>
            <person name="Debuchy R."/>
            <person name="Gladieux P."/>
            <person name="Hiltunen Thoren M."/>
            <person name="Johannesson H."/>
        </authorList>
    </citation>
    <scope>NUCLEOTIDE SEQUENCE</scope>
    <source>
        <strain evidence="8">CBS 118394</strain>
    </source>
</reference>
<dbReference type="CDD" id="cd00593">
    <property type="entry name" value="RIBOc"/>
    <property type="match status" value="1"/>
</dbReference>
<feature type="domain" description="DRBM" evidence="6">
    <location>
        <begin position="281"/>
        <end position="358"/>
    </location>
</feature>
<sequence length="385" mass="42171">MRPGRDARDPLKLLLDNAEELINCLRGLQSDKAASSDGQSFKFDHLDELTKKNLSSLGEKLLPAFQRLANKKESQPAAQPAAAEVIIAPSPPLPSHAFVTKWTTPTLTRSHPPLPAVMDPALEAAALTHSGQIRNPSELSYERLEWIGDIYCELIATSLIYQTFSRLEPGRASQFREMLVRNSTLSTFSRHYGLDKRANFPAEFGLGGRSGGTSASSKQREKVLGDVFEAYVGAVVLSDAKNGVQRAADWLKALWGPILEKHIRDEERNWTHTNVSSPIVSPKSALEATIGTKGIKIEYRDLPSNGKKEKDTNLPLFTVGCYLNGWGETDKQLGYGSALNKKEAGQKAAQAALNNKKLIKVYTDKKKAYLAARAAQADTADQQAS</sequence>
<dbReference type="PROSITE" id="PS50142">
    <property type="entry name" value="RNASE_3_2"/>
    <property type="match status" value="1"/>
</dbReference>
<dbReference type="GO" id="GO:0034475">
    <property type="term" value="P:U4 snRNA 3'-end processing"/>
    <property type="evidence" value="ECO:0007669"/>
    <property type="project" value="TreeGrafter"/>
</dbReference>
<protein>
    <submittedName>
        <fullName evidence="8">Ribonuclease III domain-containing protein</fullName>
    </submittedName>
</protein>
<dbReference type="Gene3D" id="1.10.1520.10">
    <property type="entry name" value="Ribonuclease III domain"/>
    <property type="match status" value="1"/>
</dbReference>
<dbReference type="GO" id="GO:0003723">
    <property type="term" value="F:RNA binding"/>
    <property type="evidence" value="ECO:0007669"/>
    <property type="project" value="UniProtKB-UniRule"/>
</dbReference>